<dbReference type="InterPro" id="IPR003834">
    <property type="entry name" value="Cyt_c_assmbl_TM_dom"/>
</dbReference>
<dbReference type="AlphaFoldDB" id="A0A8S9LVW4"/>
<dbReference type="GO" id="GO:0016020">
    <property type="term" value="C:membrane"/>
    <property type="evidence" value="ECO:0007669"/>
    <property type="project" value="UniProtKB-SubCell"/>
</dbReference>
<keyword evidence="4" id="KW-0150">Chloroplast</keyword>
<feature type="region of interest" description="Disordered" evidence="10">
    <location>
        <begin position="144"/>
        <end position="165"/>
    </location>
</feature>
<keyword evidence="5" id="KW-0934">Plastid</keyword>
<proteinExistence type="inferred from homology"/>
<protein>
    <recommendedName>
        <fullName evidence="11">Cytochrome C biogenesis protein transmembrane domain-containing protein</fullName>
    </recommendedName>
</protein>
<evidence type="ECO:0000256" key="8">
    <source>
        <dbReference type="ARBA" id="ARBA00022989"/>
    </source>
</evidence>
<keyword evidence="6" id="KW-0812">Transmembrane</keyword>
<evidence type="ECO:0000256" key="6">
    <source>
        <dbReference type="ARBA" id="ARBA00022692"/>
    </source>
</evidence>
<gene>
    <name evidence="12" type="ORF">F2Q70_00008024</name>
</gene>
<dbReference type="EMBL" id="QGKY02000089">
    <property type="protein sequence ID" value="KAF2609979.1"/>
    <property type="molecule type" value="Genomic_DNA"/>
</dbReference>
<comment type="similarity">
    <text evidence="3">Belongs to the DsbD family.</text>
</comment>
<dbReference type="GO" id="GO:0017004">
    <property type="term" value="P:cytochrome complex assembly"/>
    <property type="evidence" value="ECO:0007669"/>
    <property type="project" value="UniProtKB-KW"/>
</dbReference>
<organism evidence="12">
    <name type="scientific">Brassica cretica</name>
    <name type="common">Mustard</name>
    <dbReference type="NCBI Taxonomy" id="69181"/>
    <lineage>
        <taxon>Eukaryota</taxon>
        <taxon>Viridiplantae</taxon>
        <taxon>Streptophyta</taxon>
        <taxon>Embryophyta</taxon>
        <taxon>Tracheophyta</taxon>
        <taxon>Spermatophyta</taxon>
        <taxon>Magnoliopsida</taxon>
        <taxon>eudicotyledons</taxon>
        <taxon>Gunneridae</taxon>
        <taxon>Pentapetalae</taxon>
        <taxon>rosids</taxon>
        <taxon>malvids</taxon>
        <taxon>Brassicales</taxon>
        <taxon>Brassicaceae</taxon>
        <taxon>Brassiceae</taxon>
        <taxon>Brassica</taxon>
    </lineage>
</organism>
<evidence type="ECO:0000256" key="10">
    <source>
        <dbReference type="SAM" id="MobiDB-lite"/>
    </source>
</evidence>
<accession>A0A8S9LVW4</accession>
<evidence type="ECO:0000256" key="3">
    <source>
        <dbReference type="ARBA" id="ARBA00006143"/>
    </source>
</evidence>
<name>A0A8S9LVW4_BRACR</name>
<dbReference type="PANTHER" id="PTHR31272:SF6">
    <property type="entry name" value="CYTOCHROME C-TYPE BIOGENESIS CCDA-LIKE CHLOROPLASTIC PROTEIN"/>
    <property type="match status" value="1"/>
</dbReference>
<dbReference type="PANTHER" id="PTHR31272">
    <property type="entry name" value="CYTOCHROME C-TYPE BIOGENESIS PROTEIN HI_1454-RELATED"/>
    <property type="match status" value="1"/>
</dbReference>
<keyword evidence="8" id="KW-1133">Transmembrane helix</keyword>
<keyword evidence="9" id="KW-0472">Membrane</keyword>
<feature type="domain" description="Cytochrome C biogenesis protein transmembrane" evidence="11">
    <location>
        <begin position="348"/>
        <end position="450"/>
    </location>
</feature>
<comment type="caution">
    <text evidence="12">The sequence shown here is derived from an EMBL/GenBank/DDBJ whole genome shotgun (WGS) entry which is preliminary data.</text>
</comment>
<evidence type="ECO:0000256" key="9">
    <source>
        <dbReference type="ARBA" id="ARBA00023136"/>
    </source>
</evidence>
<evidence type="ECO:0000256" key="2">
    <source>
        <dbReference type="ARBA" id="ARBA00004229"/>
    </source>
</evidence>
<evidence type="ECO:0000256" key="5">
    <source>
        <dbReference type="ARBA" id="ARBA00022640"/>
    </source>
</evidence>
<keyword evidence="7" id="KW-0201">Cytochrome c-type biogenesis</keyword>
<comment type="subcellular location">
    <subcellularLocation>
        <location evidence="1">Membrane</location>
        <topology evidence="1">Multi-pass membrane protein</topology>
    </subcellularLocation>
    <subcellularLocation>
        <location evidence="2">Plastid</location>
        <location evidence="2">Chloroplast</location>
    </subcellularLocation>
</comment>
<dbReference type="GO" id="GO:0009507">
    <property type="term" value="C:chloroplast"/>
    <property type="evidence" value="ECO:0007669"/>
    <property type="project" value="UniProtKB-SubCell"/>
</dbReference>
<sequence>MEAETVVTAAVEAVTAMMGRTTTKETDSLSKLRSQTQTIALETLFFAAVHGPRLKSLLHCFKPTVVILRSCSAPPPWPTSSLFSTSSASRLVVVSFSHEPPLATTNSAADHHVFRVPASSTGLVLCNSGSPSWLSFRSRSLTAPPMDISSNSPTPSCSRPSPSSESAVVTAGIVGIEVKKNDNGPHKLTSKVPIEHSRPLRNFTVVPGLLRMDLTIPQGPKNRKAWPGLGRATARSVGSRVRTGQATSVNFLDEGTLGDSLGNLLYSANQQANEAVQDQLSALTAMFGNNICGRTCDKSPSPCTLNASDIWLYWCIWDWQKQSSGQWLFKSDFYNSCSITSQGSPVAASGLAIVMGLNLLEVIEHQLPSFFNNFDPRAAAANFPSSNARVQAYLAGLTIALAASPCSTPVLATLLGYVATSRDPVVGGSLLLTYTTGYVAPLIPAASFARALQVIMCTIVSNK</sequence>
<dbReference type="InterPro" id="IPR051790">
    <property type="entry name" value="Cytochrome_c-biogenesis_DsbD"/>
</dbReference>
<dbReference type="Pfam" id="PF02683">
    <property type="entry name" value="DsbD_TM"/>
    <property type="match status" value="1"/>
</dbReference>
<evidence type="ECO:0000256" key="4">
    <source>
        <dbReference type="ARBA" id="ARBA00022528"/>
    </source>
</evidence>
<evidence type="ECO:0000259" key="11">
    <source>
        <dbReference type="Pfam" id="PF02683"/>
    </source>
</evidence>
<evidence type="ECO:0000313" key="12">
    <source>
        <dbReference type="EMBL" id="KAF2609979.1"/>
    </source>
</evidence>
<evidence type="ECO:0000256" key="7">
    <source>
        <dbReference type="ARBA" id="ARBA00022748"/>
    </source>
</evidence>
<evidence type="ECO:0000256" key="1">
    <source>
        <dbReference type="ARBA" id="ARBA00004141"/>
    </source>
</evidence>
<feature type="compositionally biased region" description="Low complexity" evidence="10">
    <location>
        <begin position="149"/>
        <end position="165"/>
    </location>
</feature>
<reference evidence="12" key="1">
    <citation type="submission" date="2019-12" db="EMBL/GenBank/DDBJ databases">
        <title>Genome sequencing and annotation of Brassica cretica.</title>
        <authorList>
            <person name="Studholme D.J."/>
            <person name="Sarris P.F."/>
        </authorList>
    </citation>
    <scope>NUCLEOTIDE SEQUENCE</scope>
    <source>
        <strain evidence="12">PFS-102/07</strain>
        <tissue evidence="12">Leaf</tissue>
    </source>
</reference>